<dbReference type="CDD" id="cd06453">
    <property type="entry name" value="SufS_like"/>
    <property type="match status" value="1"/>
</dbReference>
<dbReference type="GO" id="GO:0030170">
    <property type="term" value="F:pyridoxal phosphate binding"/>
    <property type="evidence" value="ECO:0007669"/>
    <property type="project" value="InterPro"/>
</dbReference>
<dbReference type="InterPro" id="IPR015424">
    <property type="entry name" value="PyrdxlP-dep_Trfase"/>
</dbReference>
<proteinExistence type="inferred from homology"/>
<organism evidence="9">
    <name type="scientific">uncultured Eubacteriales bacterium</name>
    <dbReference type="NCBI Taxonomy" id="172733"/>
    <lineage>
        <taxon>Bacteria</taxon>
        <taxon>Bacillati</taxon>
        <taxon>Bacillota</taxon>
        <taxon>Clostridia</taxon>
        <taxon>Eubacteriales</taxon>
        <taxon>environmental samples</taxon>
    </lineage>
</organism>
<dbReference type="NCBIfam" id="TIGR01977">
    <property type="entry name" value="am_tr_V_EF2568"/>
    <property type="match status" value="1"/>
</dbReference>
<dbReference type="InterPro" id="IPR000192">
    <property type="entry name" value="Aminotrans_V_dom"/>
</dbReference>
<evidence type="ECO:0000256" key="6">
    <source>
        <dbReference type="ARBA" id="ARBA00050776"/>
    </source>
</evidence>
<comment type="catalytic activity">
    <reaction evidence="6">
        <text>(sulfur carrier)-H + L-cysteine = (sulfur carrier)-SH + L-alanine</text>
        <dbReference type="Rhea" id="RHEA:43892"/>
        <dbReference type="Rhea" id="RHEA-COMP:14737"/>
        <dbReference type="Rhea" id="RHEA-COMP:14739"/>
        <dbReference type="ChEBI" id="CHEBI:29917"/>
        <dbReference type="ChEBI" id="CHEBI:35235"/>
        <dbReference type="ChEBI" id="CHEBI:57972"/>
        <dbReference type="ChEBI" id="CHEBI:64428"/>
        <dbReference type="EC" id="2.8.1.7"/>
    </reaction>
</comment>
<evidence type="ECO:0000256" key="2">
    <source>
        <dbReference type="ARBA" id="ARBA00010447"/>
    </source>
</evidence>
<dbReference type="Pfam" id="PF00266">
    <property type="entry name" value="Aminotran_5"/>
    <property type="match status" value="1"/>
</dbReference>
<evidence type="ECO:0000256" key="3">
    <source>
        <dbReference type="ARBA" id="ARBA00012239"/>
    </source>
</evidence>
<dbReference type="PIRSF" id="PIRSF005572">
    <property type="entry name" value="NifS"/>
    <property type="match status" value="1"/>
</dbReference>
<dbReference type="PANTHER" id="PTHR43586">
    <property type="entry name" value="CYSTEINE DESULFURASE"/>
    <property type="match status" value="1"/>
</dbReference>
<dbReference type="PROSITE" id="PS00595">
    <property type="entry name" value="AA_TRANSFER_CLASS_5"/>
    <property type="match status" value="1"/>
</dbReference>
<sequence length="387" mass="42108">MGSIYFDNASTTFPKPKAVPDAMYRYMTEVGSNVNRGCYGRAYSVEETVYETRELLCNLFGGRDSKNVVFTKNITESLNVLLKGFLKPGDHVITSSMEHNAVMRPLVQLGKQGISFSRAQCDQDGTLPVEALSGALRPNTKAVVMTHASNVCGTLLPIREVGAFCREHRLRFFVDCAQTGGVWPIDMAEMNIDALAFTGHKGLLGPQGIGGFILNNDLASQIEPLLSGGTGSISHTEEVPDFMPDRFEPGTMNLPGVVGLHAGLQWLSETGIEAIREHELRLTGQFLAGLRALDESGELLRVVGKRGLEGRTGVVSLQALDQDISQVAFELDDTYGVMTRVGLHCAPSAHKSLGTYPTGTIRFSFGWWNRSDEVDAALRALSAILKR</sequence>
<dbReference type="EC" id="2.8.1.7" evidence="3"/>
<keyword evidence="4" id="KW-0808">Transferase</keyword>
<dbReference type="EMBL" id="FLUN01000001">
    <property type="protein sequence ID" value="SBV97215.1"/>
    <property type="molecule type" value="Genomic_DNA"/>
</dbReference>
<dbReference type="InterPro" id="IPR015422">
    <property type="entry name" value="PyrdxlP-dep_Trfase_small"/>
</dbReference>
<dbReference type="InterPro" id="IPR016454">
    <property type="entry name" value="Cysteine_dSase"/>
</dbReference>
<evidence type="ECO:0000256" key="7">
    <source>
        <dbReference type="RuleBase" id="RU004504"/>
    </source>
</evidence>
<keyword evidence="5" id="KW-0663">Pyridoxal phosphate</keyword>
<dbReference type="GO" id="GO:0031071">
    <property type="term" value="F:cysteine desulfurase activity"/>
    <property type="evidence" value="ECO:0007669"/>
    <property type="project" value="UniProtKB-EC"/>
</dbReference>
<dbReference type="PANTHER" id="PTHR43586:SF4">
    <property type="entry name" value="ISOPENICILLIN N EPIMERASE"/>
    <property type="match status" value="1"/>
</dbReference>
<dbReference type="AlphaFoldDB" id="A0A212JD72"/>
<dbReference type="InterPro" id="IPR010970">
    <property type="entry name" value="Cys_dSase_SufS"/>
</dbReference>
<evidence type="ECO:0000313" key="9">
    <source>
        <dbReference type="EMBL" id="SBV97215.1"/>
    </source>
</evidence>
<protein>
    <recommendedName>
        <fullName evidence="3">cysteine desulfurase</fullName>
        <ecNumber evidence="3">2.8.1.7</ecNumber>
    </recommendedName>
</protein>
<dbReference type="InterPro" id="IPR015421">
    <property type="entry name" value="PyrdxlP-dep_Trfase_major"/>
</dbReference>
<dbReference type="GO" id="GO:0006534">
    <property type="term" value="P:cysteine metabolic process"/>
    <property type="evidence" value="ECO:0007669"/>
    <property type="project" value="InterPro"/>
</dbReference>
<dbReference type="SUPFAM" id="SSF53383">
    <property type="entry name" value="PLP-dependent transferases"/>
    <property type="match status" value="1"/>
</dbReference>
<feature type="domain" description="Aminotransferase class V" evidence="8">
    <location>
        <begin position="4"/>
        <end position="376"/>
    </location>
</feature>
<accession>A0A212JD72</accession>
<dbReference type="Gene3D" id="3.90.1150.10">
    <property type="entry name" value="Aspartate Aminotransferase, domain 1"/>
    <property type="match status" value="1"/>
</dbReference>
<evidence type="ECO:0000259" key="8">
    <source>
        <dbReference type="Pfam" id="PF00266"/>
    </source>
</evidence>
<dbReference type="Gene3D" id="3.40.640.10">
    <property type="entry name" value="Type I PLP-dependent aspartate aminotransferase-like (Major domain)"/>
    <property type="match status" value="1"/>
</dbReference>
<dbReference type="InterPro" id="IPR010969">
    <property type="entry name" value="Cys_dSase-rel_unknwn_funct"/>
</dbReference>
<gene>
    <name evidence="9" type="ORF">KL86CLO1_10881</name>
</gene>
<evidence type="ECO:0000256" key="5">
    <source>
        <dbReference type="ARBA" id="ARBA00022898"/>
    </source>
</evidence>
<dbReference type="InterPro" id="IPR020578">
    <property type="entry name" value="Aminotrans_V_PyrdxlP_BS"/>
</dbReference>
<comment type="cofactor">
    <cofactor evidence="1 7">
        <name>pyridoxal 5'-phosphate</name>
        <dbReference type="ChEBI" id="CHEBI:597326"/>
    </cofactor>
</comment>
<evidence type="ECO:0000256" key="1">
    <source>
        <dbReference type="ARBA" id="ARBA00001933"/>
    </source>
</evidence>
<name>A0A212JD72_9FIRM</name>
<comment type="similarity">
    <text evidence="2">Belongs to the class-V pyridoxal-phosphate-dependent aminotransferase family. Csd subfamily.</text>
</comment>
<reference evidence="9" key="1">
    <citation type="submission" date="2016-04" db="EMBL/GenBank/DDBJ databases">
        <authorList>
            <person name="Evans L.H."/>
            <person name="Alamgir A."/>
            <person name="Owens N."/>
            <person name="Weber N.D."/>
            <person name="Virtaneva K."/>
            <person name="Barbian K."/>
            <person name="Babar A."/>
            <person name="Rosenke K."/>
        </authorList>
    </citation>
    <scope>NUCLEOTIDE SEQUENCE</scope>
    <source>
        <strain evidence="9">86</strain>
    </source>
</reference>
<evidence type="ECO:0000256" key="4">
    <source>
        <dbReference type="ARBA" id="ARBA00022679"/>
    </source>
</evidence>